<evidence type="ECO:0000313" key="1">
    <source>
        <dbReference type="EMBL" id="CAH2243721.1"/>
    </source>
</evidence>
<dbReference type="EMBL" id="CAKXAJ010025764">
    <property type="protein sequence ID" value="CAH2243721.1"/>
    <property type="molecule type" value="Genomic_DNA"/>
</dbReference>
<keyword evidence="2" id="KW-1185">Reference proteome</keyword>
<dbReference type="OrthoDB" id="7447276at2759"/>
<organism evidence="1 2">
    <name type="scientific">Pararge aegeria aegeria</name>
    <dbReference type="NCBI Taxonomy" id="348720"/>
    <lineage>
        <taxon>Eukaryota</taxon>
        <taxon>Metazoa</taxon>
        <taxon>Ecdysozoa</taxon>
        <taxon>Arthropoda</taxon>
        <taxon>Hexapoda</taxon>
        <taxon>Insecta</taxon>
        <taxon>Pterygota</taxon>
        <taxon>Neoptera</taxon>
        <taxon>Endopterygota</taxon>
        <taxon>Lepidoptera</taxon>
        <taxon>Glossata</taxon>
        <taxon>Ditrysia</taxon>
        <taxon>Papilionoidea</taxon>
        <taxon>Nymphalidae</taxon>
        <taxon>Satyrinae</taxon>
        <taxon>Satyrini</taxon>
        <taxon>Parargina</taxon>
        <taxon>Pararge</taxon>
    </lineage>
</organism>
<evidence type="ECO:0000313" key="2">
    <source>
        <dbReference type="Proteomes" id="UP000838756"/>
    </source>
</evidence>
<sequence>MSVRHNFRLAHVHTKAHLLRNSAEVIDYRIKVTQSLCYYDHIVDKPKLSDVLAVDVDANPFQTRSLKTSSNAAVNSFGEITSDCRTPRCSWIGFVVWSCIRTDIVAFLYKHFKTLMYR</sequence>
<gene>
    <name evidence="1" type="primary">jg8780</name>
    <name evidence="1" type="ORF">PAEG_LOCUS19819</name>
</gene>
<comment type="caution">
    <text evidence="1">The sequence shown here is derived from an EMBL/GenBank/DDBJ whole genome shotgun (WGS) entry which is preliminary data.</text>
</comment>
<proteinExistence type="predicted"/>
<protein>
    <submittedName>
        <fullName evidence="1">Jg8780 protein</fullName>
    </submittedName>
</protein>
<name>A0A8S4S7C8_9NEOP</name>
<dbReference type="Proteomes" id="UP000838756">
    <property type="component" value="Unassembled WGS sequence"/>
</dbReference>
<dbReference type="AlphaFoldDB" id="A0A8S4S7C8"/>
<accession>A0A8S4S7C8</accession>
<reference evidence="1" key="1">
    <citation type="submission" date="2022-03" db="EMBL/GenBank/DDBJ databases">
        <authorList>
            <person name="Lindestad O."/>
        </authorList>
    </citation>
    <scope>NUCLEOTIDE SEQUENCE</scope>
</reference>